<keyword evidence="4" id="KW-0479">Metal-binding</keyword>
<dbReference type="Pfam" id="PF00075">
    <property type="entry name" value="RNase_H"/>
    <property type="match status" value="1"/>
</dbReference>
<evidence type="ECO:0000256" key="2">
    <source>
        <dbReference type="ARBA" id="ARBA00012180"/>
    </source>
</evidence>
<dbReference type="EMBL" id="CAJVCH010528488">
    <property type="protein sequence ID" value="CAG7823129.1"/>
    <property type="molecule type" value="Genomic_DNA"/>
</dbReference>
<organism evidence="8 9">
    <name type="scientific">Allacma fusca</name>
    <dbReference type="NCBI Taxonomy" id="39272"/>
    <lineage>
        <taxon>Eukaryota</taxon>
        <taxon>Metazoa</taxon>
        <taxon>Ecdysozoa</taxon>
        <taxon>Arthropoda</taxon>
        <taxon>Hexapoda</taxon>
        <taxon>Collembola</taxon>
        <taxon>Symphypleona</taxon>
        <taxon>Sminthuridae</taxon>
        <taxon>Allacma</taxon>
    </lineage>
</organism>
<dbReference type="InterPro" id="IPR002156">
    <property type="entry name" value="RNaseH_domain"/>
</dbReference>
<evidence type="ECO:0000256" key="5">
    <source>
        <dbReference type="ARBA" id="ARBA00022759"/>
    </source>
</evidence>
<keyword evidence="5" id="KW-0255">Endonuclease</keyword>
<dbReference type="OrthoDB" id="407198at2759"/>
<gene>
    <name evidence="8" type="ORF">AFUS01_LOCUS33364</name>
</gene>
<dbReference type="EC" id="3.1.26.4" evidence="2"/>
<evidence type="ECO:0000256" key="6">
    <source>
        <dbReference type="ARBA" id="ARBA00022801"/>
    </source>
</evidence>
<dbReference type="GO" id="GO:0046872">
    <property type="term" value="F:metal ion binding"/>
    <property type="evidence" value="ECO:0007669"/>
    <property type="project" value="UniProtKB-KW"/>
</dbReference>
<evidence type="ECO:0000256" key="4">
    <source>
        <dbReference type="ARBA" id="ARBA00022723"/>
    </source>
</evidence>
<dbReference type="GO" id="GO:0043137">
    <property type="term" value="P:DNA replication, removal of RNA primer"/>
    <property type="evidence" value="ECO:0007669"/>
    <property type="project" value="TreeGrafter"/>
</dbReference>
<sequence>MNGPFQEVSGFIEPDIDLECGQTVEKGEIPPENFYIQEKGRSSCYCYASEKNYPVCDRFTKPRNISERLSSDRRQTNNTAEILAATLAIQKVWLNGEYTLEIRSDSEVLVKGITDWIHQWERNGWKTALGAPVINKREYCELRDAMSQMNKVDFVHVRREHNKQADALARDGANFRV</sequence>
<dbReference type="PANTHER" id="PTHR10642">
    <property type="entry name" value="RIBONUCLEASE H1"/>
    <property type="match status" value="1"/>
</dbReference>
<dbReference type="PROSITE" id="PS50879">
    <property type="entry name" value="RNASE_H_1"/>
    <property type="match status" value="1"/>
</dbReference>
<dbReference type="AlphaFoldDB" id="A0A8J2LHV8"/>
<dbReference type="GO" id="GO:0004523">
    <property type="term" value="F:RNA-DNA hybrid ribonuclease activity"/>
    <property type="evidence" value="ECO:0007669"/>
    <property type="project" value="UniProtKB-EC"/>
</dbReference>
<evidence type="ECO:0000313" key="8">
    <source>
        <dbReference type="EMBL" id="CAG7823129.1"/>
    </source>
</evidence>
<proteinExistence type="predicted"/>
<evidence type="ECO:0000256" key="1">
    <source>
        <dbReference type="ARBA" id="ARBA00000077"/>
    </source>
</evidence>
<comment type="catalytic activity">
    <reaction evidence="1">
        <text>Endonucleolytic cleavage to 5'-phosphomonoester.</text>
        <dbReference type="EC" id="3.1.26.4"/>
    </reaction>
</comment>
<comment type="caution">
    <text evidence="8">The sequence shown here is derived from an EMBL/GenBank/DDBJ whole genome shotgun (WGS) entry which is preliminary data.</text>
</comment>
<evidence type="ECO:0000256" key="3">
    <source>
        <dbReference type="ARBA" id="ARBA00022722"/>
    </source>
</evidence>
<keyword evidence="6" id="KW-0378">Hydrolase</keyword>
<accession>A0A8J2LHV8</accession>
<keyword evidence="9" id="KW-1185">Reference proteome</keyword>
<dbReference type="Proteomes" id="UP000708208">
    <property type="component" value="Unassembled WGS sequence"/>
</dbReference>
<dbReference type="InterPro" id="IPR050092">
    <property type="entry name" value="RNase_H"/>
</dbReference>
<evidence type="ECO:0000313" key="9">
    <source>
        <dbReference type="Proteomes" id="UP000708208"/>
    </source>
</evidence>
<evidence type="ECO:0000259" key="7">
    <source>
        <dbReference type="PROSITE" id="PS50879"/>
    </source>
</evidence>
<name>A0A8J2LHV8_9HEXA</name>
<feature type="domain" description="RNase H type-1" evidence="7">
    <location>
        <begin position="30"/>
        <end position="174"/>
    </location>
</feature>
<dbReference type="GO" id="GO:0003676">
    <property type="term" value="F:nucleic acid binding"/>
    <property type="evidence" value="ECO:0007669"/>
    <property type="project" value="InterPro"/>
</dbReference>
<dbReference type="CDD" id="cd09280">
    <property type="entry name" value="RNase_HI_eukaryote_like"/>
    <property type="match status" value="1"/>
</dbReference>
<reference evidence="8" key="1">
    <citation type="submission" date="2021-06" db="EMBL/GenBank/DDBJ databases">
        <authorList>
            <person name="Hodson N. C."/>
            <person name="Mongue J. A."/>
            <person name="Jaron S. K."/>
        </authorList>
    </citation>
    <scope>NUCLEOTIDE SEQUENCE</scope>
</reference>
<dbReference type="PANTHER" id="PTHR10642:SF26">
    <property type="entry name" value="RIBONUCLEASE H1"/>
    <property type="match status" value="1"/>
</dbReference>
<protein>
    <recommendedName>
        <fullName evidence="2">ribonuclease H</fullName>
        <ecNumber evidence="2">3.1.26.4</ecNumber>
    </recommendedName>
</protein>
<keyword evidence="3" id="KW-0540">Nuclease</keyword>